<proteinExistence type="predicted"/>
<evidence type="ECO:0000256" key="1">
    <source>
        <dbReference type="SAM" id="MobiDB-lite"/>
    </source>
</evidence>
<dbReference type="Proteomes" id="UP000193411">
    <property type="component" value="Unassembled WGS sequence"/>
</dbReference>
<feature type="region of interest" description="Disordered" evidence="1">
    <location>
        <begin position="242"/>
        <end position="304"/>
    </location>
</feature>
<gene>
    <name evidence="2" type="ORF">BCR44DRAFT_369814</name>
</gene>
<sequence>MRHCGCHFSCDCANIDCACIEIITSTHEAPSVVQHTMRRATIQEAFVKPTARAPWASPSRSRRPQRRARLSQPPPPYLVFHGLGRLHHVRLALEDERPRSRGPGGCTAHHLHAVDFAESHRAPDAIRDAHIGAVDMRLRWTRPHRLLAQLEFASRLLRLTCGAVLSKVAVSVARETFVAARGCPRFARLALLLPLLGLRLAPSGLYGCARRLELFFGPSGLPRRAFHPPRCAPLRWHAPSLPSPRAVSPPRPCPRSPSTQRSGCRTISTPLRGTSCATRDPPRSRLSSRSFQPLSPRSRDRTTS</sequence>
<accession>A0A1Y2H8U3</accession>
<dbReference type="AlphaFoldDB" id="A0A1Y2H8U3"/>
<evidence type="ECO:0000313" key="3">
    <source>
        <dbReference type="Proteomes" id="UP000193411"/>
    </source>
</evidence>
<keyword evidence="3" id="KW-1185">Reference proteome</keyword>
<name>A0A1Y2H8U3_9FUNG</name>
<feature type="compositionally biased region" description="Low complexity" evidence="1">
    <location>
        <begin position="284"/>
        <end position="296"/>
    </location>
</feature>
<feature type="compositionally biased region" description="Basic residues" evidence="1">
    <location>
        <begin position="60"/>
        <end position="69"/>
    </location>
</feature>
<organism evidence="2 3">
    <name type="scientific">Catenaria anguillulae PL171</name>
    <dbReference type="NCBI Taxonomy" id="765915"/>
    <lineage>
        <taxon>Eukaryota</taxon>
        <taxon>Fungi</taxon>
        <taxon>Fungi incertae sedis</taxon>
        <taxon>Blastocladiomycota</taxon>
        <taxon>Blastocladiomycetes</taxon>
        <taxon>Blastocladiales</taxon>
        <taxon>Catenariaceae</taxon>
        <taxon>Catenaria</taxon>
    </lineage>
</organism>
<dbReference type="EMBL" id="MCFL01000085">
    <property type="protein sequence ID" value="ORZ30424.1"/>
    <property type="molecule type" value="Genomic_DNA"/>
</dbReference>
<evidence type="ECO:0000313" key="2">
    <source>
        <dbReference type="EMBL" id="ORZ30424.1"/>
    </source>
</evidence>
<feature type="compositionally biased region" description="Polar residues" evidence="1">
    <location>
        <begin position="263"/>
        <end position="277"/>
    </location>
</feature>
<comment type="caution">
    <text evidence="2">The sequence shown here is derived from an EMBL/GenBank/DDBJ whole genome shotgun (WGS) entry which is preliminary data.</text>
</comment>
<reference evidence="2 3" key="1">
    <citation type="submission" date="2016-07" db="EMBL/GenBank/DDBJ databases">
        <title>Pervasive Adenine N6-methylation of Active Genes in Fungi.</title>
        <authorList>
            <consortium name="DOE Joint Genome Institute"/>
            <person name="Mondo S.J."/>
            <person name="Dannebaum R.O."/>
            <person name="Kuo R.C."/>
            <person name="Labutti K."/>
            <person name="Haridas S."/>
            <person name="Kuo A."/>
            <person name="Salamov A."/>
            <person name="Ahrendt S.R."/>
            <person name="Lipzen A."/>
            <person name="Sullivan W."/>
            <person name="Andreopoulos W.B."/>
            <person name="Clum A."/>
            <person name="Lindquist E."/>
            <person name="Daum C."/>
            <person name="Ramamoorthy G.K."/>
            <person name="Gryganskyi A."/>
            <person name="Culley D."/>
            <person name="Magnuson J.K."/>
            <person name="James T.Y."/>
            <person name="O'Malley M.A."/>
            <person name="Stajich J.E."/>
            <person name="Spatafora J.W."/>
            <person name="Visel A."/>
            <person name="Grigoriev I.V."/>
        </authorList>
    </citation>
    <scope>NUCLEOTIDE SEQUENCE [LARGE SCALE GENOMIC DNA]</scope>
    <source>
        <strain evidence="2 3">PL171</strain>
    </source>
</reference>
<protein>
    <submittedName>
        <fullName evidence="2">Uncharacterized protein</fullName>
    </submittedName>
</protein>
<feature type="region of interest" description="Disordered" evidence="1">
    <location>
        <begin position="50"/>
        <end position="75"/>
    </location>
</feature>